<sequence length="178" mass="19267">MARPITLKPAKAADDYFTGRARVCRILEDAFADDGRTQSAVIEAAGVGQDGRGGGNNFTAIKHIAVGAQVTGPSDEALLRIAEALGLDPLLPYLALLLSEDATPVMHRALIKVVDRDTGYWTSVVRDYADHIGGNSTTGEVFEEIEGRCAEATERLSRHAARERVKEMLRAYWAKKAA</sequence>
<proteinExistence type="predicted"/>
<evidence type="ECO:0000313" key="2">
    <source>
        <dbReference type="Proteomes" id="UP001595420"/>
    </source>
</evidence>
<dbReference type="Proteomes" id="UP001595420">
    <property type="component" value="Unassembled WGS sequence"/>
</dbReference>
<name>A0ABV7BZ41_9PROT</name>
<accession>A0ABV7BZ41</accession>
<comment type="caution">
    <text evidence="1">The sequence shown here is derived from an EMBL/GenBank/DDBJ whole genome shotgun (WGS) entry which is preliminary data.</text>
</comment>
<organism evidence="1 2">
    <name type="scientific">Falsiroseomonas tokyonensis</name>
    <dbReference type="NCBI Taxonomy" id="430521"/>
    <lineage>
        <taxon>Bacteria</taxon>
        <taxon>Pseudomonadati</taxon>
        <taxon>Pseudomonadota</taxon>
        <taxon>Alphaproteobacteria</taxon>
        <taxon>Acetobacterales</taxon>
        <taxon>Roseomonadaceae</taxon>
        <taxon>Falsiroseomonas</taxon>
    </lineage>
</organism>
<reference evidence="2" key="1">
    <citation type="journal article" date="2019" name="Int. J. Syst. Evol. Microbiol.">
        <title>The Global Catalogue of Microorganisms (GCM) 10K type strain sequencing project: providing services to taxonomists for standard genome sequencing and annotation.</title>
        <authorList>
            <consortium name="The Broad Institute Genomics Platform"/>
            <consortium name="The Broad Institute Genome Sequencing Center for Infectious Disease"/>
            <person name="Wu L."/>
            <person name="Ma J."/>
        </authorList>
    </citation>
    <scope>NUCLEOTIDE SEQUENCE [LARGE SCALE GENOMIC DNA]</scope>
    <source>
        <strain evidence="2">CGMCC 1.16855</strain>
    </source>
</reference>
<evidence type="ECO:0000313" key="1">
    <source>
        <dbReference type="EMBL" id="MFC3001544.1"/>
    </source>
</evidence>
<gene>
    <name evidence="1" type="ORF">ACFOD3_16680</name>
</gene>
<dbReference type="RefSeq" id="WP_216837596.1">
    <property type="nucleotide sequence ID" value="NZ_JAFNJS010000004.1"/>
</dbReference>
<keyword evidence="2" id="KW-1185">Reference proteome</keyword>
<protein>
    <submittedName>
        <fullName evidence="1">Uncharacterized protein</fullName>
    </submittedName>
</protein>
<dbReference type="EMBL" id="JBHRSB010000004">
    <property type="protein sequence ID" value="MFC3001544.1"/>
    <property type="molecule type" value="Genomic_DNA"/>
</dbReference>